<feature type="domain" description="CCHC-type" evidence="3">
    <location>
        <begin position="229"/>
        <end position="244"/>
    </location>
</feature>
<dbReference type="SUPFAM" id="SSF57756">
    <property type="entry name" value="Retrovirus zinc finger-like domains"/>
    <property type="match status" value="1"/>
</dbReference>
<evidence type="ECO:0000313" key="4">
    <source>
        <dbReference type="EMBL" id="POS86911.1"/>
    </source>
</evidence>
<feature type="compositionally biased region" description="Low complexity" evidence="2">
    <location>
        <begin position="11"/>
        <end position="20"/>
    </location>
</feature>
<evidence type="ECO:0000256" key="1">
    <source>
        <dbReference type="PROSITE-ProRule" id="PRU00047"/>
    </source>
</evidence>
<dbReference type="GO" id="GO:0008270">
    <property type="term" value="F:zinc ion binding"/>
    <property type="evidence" value="ECO:0007669"/>
    <property type="project" value="UniProtKB-KW"/>
</dbReference>
<feature type="region of interest" description="Disordered" evidence="2">
    <location>
        <begin position="1"/>
        <end position="20"/>
    </location>
</feature>
<organism evidence="4 5">
    <name type="scientific">Erysiphe pulchra</name>
    <dbReference type="NCBI Taxonomy" id="225359"/>
    <lineage>
        <taxon>Eukaryota</taxon>
        <taxon>Fungi</taxon>
        <taxon>Dikarya</taxon>
        <taxon>Ascomycota</taxon>
        <taxon>Pezizomycotina</taxon>
        <taxon>Leotiomycetes</taxon>
        <taxon>Erysiphales</taxon>
        <taxon>Erysiphaceae</taxon>
        <taxon>Erysiphe</taxon>
    </lineage>
</organism>
<dbReference type="EMBL" id="PEDP01000227">
    <property type="protein sequence ID" value="POS86911.1"/>
    <property type="molecule type" value="Genomic_DNA"/>
</dbReference>
<name>A0A2S4PY12_9PEZI</name>
<dbReference type="AlphaFoldDB" id="A0A2S4PY12"/>
<dbReference type="InterPro" id="IPR036875">
    <property type="entry name" value="Znf_CCHC_sf"/>
</dbReference>
<keyword evidence="1" id="KW-0479">Metal-binding</keyword>
<keyword evidence="1" id="KW-0863">Zinc-finger</keyword>
<evidence type="ECO:0000313" key="5">
    <source>
        <dbReference type="Proteomes" id="UP000237438"/>
    </source>
</evidence>
<protein>
    <recommendedName>
        <fullName evidence="3">CCHC-type domain-containing protein</fullName>
    </recommendedName>
</protein>
<accession>A0A2S4PY12</accession>
<dbReference type="Proteomes" id="UP000237438">
    <property type="component" value="Unassembled WGS sequence"/>
</dbReference>
<dbReference type="InterPro" id="IPR001878">
    <property type="entry name" value="Znf_CCHC"/>
</dbReference>
<comment type="caution">
    <text evidence="4">The sequence shown here is derived from an EMBL/GenBank/DDBJ whole genome shotgun (WGS) entry which is preliminary data.</text>
</comment>
<evidence type="ECO:0000259" key="3">
    <source>
        <dbReference type="PROSITE" id="PS50158"/>
    </source>
</evidence>
<sequence>MRYEVPHSPDTSSNSNQTSYQSFSDLETITNIYQGEDVNMLLEKTSGVILLYSSLWNRDYLIYCPGILSETTRTNPNRVAELFATTENPPAPIFSSDLTVQFPPLNMLSRLAPPRITPYDSTSGNLRTFFLRHALLSTYNIPNEYRAYVAYLREIDSELQAIRSSRRPILPSRPEIQSRAASTPVTFPKPELTVSQGGTAMDLDTISRCKDANGRLTQEAKDARRKLGRCIRCNKPGHIVMNCPLGSRSTSLATTETLIAEDSEQLKE</sequence>
<reference evidence="4 5" key="1">
    <citation type="submission" date="2017-10" db="EMBL/GenBank/DDBJ databases">
        <title>Development of genomic resources for the powdery mildew, Erysiphe pulchra.</title>
        <authorList>
            <person name="Wadl P.A."/>
            <person name="Mack B.M."/>
            <person name="Moore G."/>
            <person name="Beltz S.B."/>
        </authorList>
    </citation>
    <scope>NUCLEOTIDE SEQUENCE [LARGE SCALE GENOMIC DNA]</scope>
    <source>
        <strain evidence="4">Cflorida</strain>
    </source>
</reference>
<keyword evidence="1" id="KW-0862">Zinc</keyword>
<evidence type="ECO:0000256" key="2">
    <source>
        <dbReference type="SAM" id="MobiDB-lite"/>
    </source>
</evidence>
<dbReference type="GO" id="GO:0003676">
    <property type="term" value="F:nucleic acid binding"/>
    <property type="evidence" value="ECO:0007669"/>
    <property type="project" value="InterPro"/>
</dbReference>
<gene>
    <name evidence="4" type="ORF">EPUL_003214</name>
</gene>
<proteinExistence type="predicted"/>
<keyword evidence="5" id="KW-1185">Reference proteome</keyword>
<dbReference type="OrthoDB" id="10583847at2759"/>
<dbReference type="PROSITE" id="PS50158">
    <property type="entry name" value="ZF_CCHC"/>
    <property type="match status" value="1"/>
</dbReference>